<comment type="caution">
    <text evidence="4">The sequence shown here is derived from an EMBL/GenBank/DDBJ whole genome shotgun (WGS) entry which is preliminary data.</text>
</comment>
<evidence type="ECO:0000256" key="3">
    <source>
        <dbReference type="SAM" id="SignalP"/>
    </source>
</evidence>
<keyword evidence="5" id="KW-1185">Reference proteome</keyword>
<feature type="region of interest" description="Disordered" evidence="1">
    <location>
        <begin position="568"/>
        <end position="607"/>
    </location>
</feature>
<keyword evidence="2" id="KW-0472">Membrane</keyword>
<dbReference type="AlphaFoldDB" id="A0AAV1IYV7"/>
<keyword evidence="2" id="KW-0812">Transmembrane</keyword>
<evidence type="ECO:0000313" key="4">
    <source>
        <dbReference type="EMBL" id="CAK1542323.1"/>
    </source>
</evidence>
<feature type="signal peptide" evidence="3">
    <location>
        <begin position="1"/>
        <end position="19"/>
    </location>
</feature>
<feature type="transmembrane region" description="Helical" evidence="2">
    <location>
        <begin position="329"/>
        <end position="350"/>
    </location>
</feature>
<dbReference type="Proteomes" id="UP001497472">
    <property type="component" value="Unassembled WGS sequence"/>
</dbReference>
<feature type="chain" id="PRO_5043538962" evidence="3">
    <location>
        <begin position="20"/>
        <end position="695"/>
    </location>
</feature>
<name>A0AAV1IYV7_9NEOP</name>
<gene>
    <name evidence="4" type="ORF">LNINA_LOCUS2227</name>
</gene>
<evidence type="ECO:0000313" key="5">
    <source>
        <dbReference type="Proteomes" id="UP001497472"/>
    </source>
</evidence>
<feature type="compositionally biased region" description="Low complexity" evidence="1">
    <location>
        <begin position="574"/>
        <end position="583"/>
    </location>
</feature>
<evidence type="ECO:0000256" key="2">
    <source>
        <dbReference type="SAM" id="Phobius"/>
    </source>
</evidence>
<evidence type="ECO:0000256" key="1">
    <source>
        <dbReference type="SAM" id="MobiDB-lite"/>
    </source>
</evidence>
<protein>
    <submittedName>
        <fullName evidence="4">Uncharacterized protein</fullName>
    </submittedName>
</protein>
<sequence length="695" mass="78578">MKVYATLVILFFLHQTCKSYNNPPNVGSVIFTPNDLEKLQWTKTELEVLRARRHFQNLIPPPQETYTLSDEYLSELIAYVQNCFNTVALEAQNQQEQEVMNNALSDVIGGYLKVWVLPITKFAYYGGTVSPDSATKLFKMYDDIKQSLKTDGRSWRSANDNLLQSVSINIASKPHEWFTRSAHDTCDNLSYYEKTDKGLTIPLPYINWDLYPKTMFVPLKDQSLIQLNSPNSSSALVDYYNIATGCIHSLNMGSIDDFGTRFQIWLSSDVLPHLKDDDLYIAFGSCLSLLNKTKSVYNDVLNVCDNAYLKLQTKALSAGFPIKFTKKTAFIGLILFIEIIWCIPILYYLLCVRRQAKKKRDVGQFFQYFKKGAKNLHGVKLFVKPRARNLELDVEFPRYTHGHKHIMKSASTNMSPNDVYDNVTHVNESTRKLSSKKVITCNNITSGQKSAILKLSNHHSNNRHSTPDNNSLIQHIVCSCPPVDNSLKPIGSFTDASTKTITVIEESEIKNLSYTHATLSLSKSSCNCEVNKKTDSKTYSNTISPSSEKMLPCTTCVSNRLQKITGLNKDVNKKSSSSQNKANKLVKSKNSMSTKLPKENKVGGKISRQSKDIHHITIRNPLNTVEETVKDANMIVNDKVNLTIDSKSNNSPTTHNKTSLNDTKTAFKNKMYDLHAESKKIDNVNVTSEAKFEYY</sequence>
<accession>A0AAV1IYV7</accession>
<proteinExistence type="predicted"/>
<keyword evidence="2" id="KW-1133">Transmembrane helix</keyword>
<organism evidence="4 5">
    <name type="scientific">Leptosia nina</name>
    <dbReference type="NCBI Taxonomy" id="320188"/>
    <lineage>
        <taxon>Eukaryota</taxon>
        <taxon>Metazoa</taxon>
        <taxon>Ecdysozoa</taxon>
        <taxon>Arthropoda</taxon>
        <taxon>Hexapoda</taxon>
        <taxon>Insecta</taxon>
        <taxon>Pterygota</taxon>
        <taxon>Neoptera</taxon>
        <taxon>Endopterygota</taxon>
        <taxon>Lepidoptera</taxon>
        <taxon>Glossata</taxon>
        <taxon>Ditrysia</taxon>
        <taxon>Papilionoidea</taxon>
        <taxon>Pieridae</taxon>
        <taxon>Pierinae</taxon>
        <taxon>Leptosia</taxon>
    </lineage>
</organism>
<reference evidence="4 5" key="1">
    <citation type="submission" date="2023-11" db="EMBL/GenBank/DDBJ databases">
        <authorList>
            <person name="Okamura Y."/>
        </authorList>
    </citation>
    <scope>NUCLEOTIDE SEQUENCE [LARGE SCALE GENOMIC DNA]</scope>
</reference>
<dbReference type="EMBL" id="CAVLEF010000003">
    <property type="protein sequence ID" value="CAK1542323.1"/>
    <property type="molecule type" value="Genomic_DNA"/>
</dbReference>
<keyword evidence="3" id="KW-0732">Signal</keyword>